<sequence>MSEKINIRPDVGVLAVLRHLNYSPWYALAEYVDNSIDSYIKNKAALIAADGPAYKLRVDITIDSAQKIITILDNAAGISAGDLNRALQVAAPPPDRKGLSEFGMGMKAASCWFSPMWGIKTKALGETVSRLIKFDVDSIVSNHIQELDVTLIPDTPSSEHFTGIKLAQVFDPPYKRTTGKIKSHLASIYRAFIQAGELVLTVNGEQLGYAVPDVLEAAIYSDPSGPSIRWLQEVSFECAGGRTVRGFAAIRETGSTAEAGFSLFRRGRVIVGSYEEVYRPEALFGRGNSYRSQRLFGEFHLEGFGVSHTKDGFQWEGCEEEFLSLLEKALSNPAKPLLRQAENYRKNPPKTNGSSKPEPPSIVSPGGSPTAGLGAGINGNGTVPPAKPQPAAGLGTGNLGAKAATGSLFPTLAPVKQHRLKHNGTHWQVHVELSSSYAHSEWLEMGDHLIPKAAKSIPGERNLGVRIALTHPFFKKLAAHTTEEMLVELAAGLAIARTIAAEGGATKTGLLLDFLGEVLAQPSL</sequence>
<dbReference type="Proteomes" id="UP001501469">
    <property type="component" value="Unassembled WGS sequence"/>
</dbReference>
<evidence type="ECO:0000313" key="2">
    <source>
        <dbReference type="EMBL" id="GAA4027902.1"/>
    </source>
</evidence>
<name>A0ABP7TLK1_9BACT</name>
<keyword evidence="3" id="KW-1185">Reference proteome</keyword>
<feature type="region of interest" description="Disordered" evidence="1">
    <location>
        <begin position="338"/>
        <end position="398"/>
    </location>
</feature>
<proteinExistence type="predicted"/>
<reference evidence="3" key="1">
    <citation type="journal article" date="2019" name="Int. J. Syst. Evol. Microbiol.">
        <title>The Global Catalogue of Microorganisms (GCM) 10K type strain sequencing project: providing services to taxonomists for standard genome sequencing and annotation.</title>
        <authorList>
            <consortium name="The Broad Institute Genomics Platform"/>
            <consortium name="The Broad Institute Genome Sequencing Center for Infectious Disease"/>
            <person name="Wu L."/>
            <person name="Ma J."/>
        </authorList>
    </citation>
    <scope>NUCLEOTIDE SEQUENCE [LARGE SCALE GENOMIC DNA]</scope>
    <source>
        <strain evidence="3">JCM 17225</strain>
    </source>
</reference>
<dbReference type="RefSeq" id="WP_345051024.1">
    <property type="nucleotide sequence ID" value="NZ_BAABDK010000010.1"/>
</dbReference>
<dbReference type="Gene3D" id="3.30.565.10">
    <property type="entry name" value="Histidine kinase-like ATPase, C-terminal domain"/>
    <property type="match status" value="1"/>
</dbReference>
<comment type="caution">
    <text evidence="2">The sequence shown here is derived from an EMBL/GenBank/DDBJ whole genome shotgun (WGS) entry which is preliminary data.</text>
</comment>
<gene>
    <name evidence="2" type="ORF">GCM10022409_09900</name>
</gene>
<protein>
    <recommendedName>
        <fullName evidence="4">ATP-binding protein</fullName>
    </recommendedName>
</protein>
<dbReference type="EMBL" id="BAABDK010000010">
    <property type="protein sequence ID" value="GAA4027902.1"/>
    <property type="molecule type" value="Genomic_DNA"/>
</dbReference>
<accession>A0ABP7TLK1</accession>
<evidence type="ECO:0000256" key="1">
    <source>
        <dbReference type="SAM" id="MobiDB-lite"/>
    </source>
</evidence>
<evidence type="ECO:0008006" key="4">
    <source>
        <dbReference type="Google" id="ProtNLM"/>
    </source>
</evidence>
<organism evidence="2 3">
    <name type="scientific">Hymenobacter glaciei</name>
    <dbReference type="NCBI Taxonomy" id="877209"/>
    <lineage>
        <taxon>Bacteria</taxon>
        <taxon>Pseudomonadati</taxon>
        <taxon>Bacteroidota</taxon>
        <taxon>Cytophagia</taxon>
        <taxon>Cytophagales</taxon>
        <taxon>Hymenobacteraceae</taxon>
        <taxon>Hymenobacter</taxon>
    </lineage>
</organism>
<evidence type="ECO:0000313" key="3">
    <source>
        <dbReference type="Proteomes" id="UP001501469"/>
    </source>
</evidence>
<dbReference type="SUPFAM" id="SSF55874">
    <property type="entry name" value="ATPase domain of HSP90 chaperone/DNA topoisomerase II/histidine kinase"/>
    <property type="match status" value="1"/>
</dbReference>
<dbReference type="Pfam" id="PF13589">
    <property type="entry name" value="HATPase_c_3"/>
    <property type="match status" value="1"/>
</dbReference>
<dbReference type="InterPro" id="IPR036890">
    <property type="entry name" value="HATPase_C_sf"/>
</dbReference>